<dbReference type="InterPro" id="IPR023214">
    <property type="entry name" value="HAD_sf"/>
</dbReference>
<dbReference type="Proteomes" id="UP000799764">
    <property type="component" value="Unassembled WGS sequence"/>
</dbReference>
<gene>
    <name evidence="1" type="ORF">P171DRAFT_434601</name>
</gene>
<dbReference type="Pfam" id="PF12710">
    <property type="entry name" value="HAD"/>
    <property type="match status" value="1"/>
</dbReference>
<dbReference type="PANTHER" id="PTHR28181:SF1">
    <property type="entry name" value="COLD TOLERANCE PROTEIN 1"/>
    <property type="match status" value="1"/>
</dbReference>
<name>A0A9P4PBH0_9PLEO</name>
<evidence type="ECO:0000313" key="1">
    <source>
        <dbReference type="EMBL" id="KAF2440852.1"/>
    </source>
</evidence>
<organism evidence="1 2">
    <name type="scientific">Karstenula rhodostoma CBS 690.94</name>
    <dbReference type="NCBI Taxonomy" id="1392251"/>
    <lineage>
        <taxon>Eukaryota</taxon>
        <taxon>Fungi</taxon>
        <taxon>Dikarya</taxon>
        <taxon>Ascomycota</taxon>
        <taxon>Pezizomycotina</taxon>
        <taxon>Dothideomycetes</taxon>
        <taxon>Pleosporomycetidae</taxon>
        <taxon>Pleosporales</taxon>
        <taxon>Massarineae</taxon>
        <taxon>Didymosphaeriaceae</taxon>
        <taxon>Karstenula</taxon>
    </lineage>
</organism>
<comment type="caution">
    <text evidence="1">The sequence shown here is derived from an EMBL/GenBank/DDBJ whole genome shotgun (WGS) entry which is preliminary data.</text>
</comment>
<dbReference type="InterPro" id="IPR050849">
    <property type="entry name" value="HAD-like_hydrolase_phosphatase"/>
</dbReference>
<dbReference type="Gene3D" id="3.40.50.1000">
    <property type="entry name" value="HAD superfamily/HAD-like"/>
    <property type="match status" value="1"/>
</dbReference>
<accession>A0A9P4PBH0</accession>
<evidence type="ECO:0008006" key="3">
    <source>
        <dbReference type="Google" id="ProtNLM"/>
    </source>
</evidence>
<dbReference type="PANTHER" id="PTHR28181">
    <property type="entry name" value="UPF0655 PROTEIN YCR015C"/>
    <property type="match status" value="1"/>
</dbReference>
<reference evidence="1" key="1">
    <citation type="journal article" date="2020" name="Stud. Mycol.">
        <title>101 Dothideomycetes genomes: a test case for predicting lifestyles and emergence of pathogens.</title>
        <authorList>
            <person name="Haridas S."/>
            <person name="Albert R."/>
            <person name="Binder M."/>
            <person name="Bloem J."/>
            <person name="Labutti K."/>
            <person name="Salamov A."/>
            <person name="Andreopoulos B."/>
            <person name="Baker S."/>
            <person name="Barry K."/>
            <person name="Bills G."/>
            <person name="Bluhm B."/>
            <person name="Cannon C."/>
            <person name="Castanera R."/>
            <person name="Culley D."/>
            <person name="Daum C."/>
            <person name="Ezra D."/>
            <person name="Gonzalez J."/>
            <person name="Henrissat B."/>
            <person name="Kuo A."/>
            <person name="Liang C."/>
            <person name="Lipzen A."/>
            <person name="Lutzoni F."/>
            <person name="Magnuson J."/>
            <person name="Mondo S."/>
            <person name="Nolan M."/>
            <person name="Ohm R."/>
            <person name="Pangilinan J."/>
            <person name="Park H.-J."/>
            <person name="Ramirez L."/>
            <person name="Alfaro M."/>
            <person name="Sun H."/>
            <person name="Tritt A."/>
            <person name="Yoshinaga Y."/>
            <person name="Zwiers L.-H."/>
            <person name="Turgeon B."/>
            <person name="Goodwin S."/>
            <person name="Spatafora J."/>
            <person name="Crous P."/>
            <person name="Grigoriev I."/>
        </authorList>
    </citation>
    <scope>NUCLEOTIDE SEQUENCE</scope>
    <source>
        <strain evidence="1">CBS 690.94</strain>
    </source>
</reference>
<evidence type="ECO:0000313" key="2">
    <source>
        <dbReference type="Proteomes" id="UP000799764"/>
    </source>
</evidence>
<protein>
    <recommendedName>
        <fullName evidence="3">HAD-like protein</fullName>
    </recommendedName>
</protein>
<dbReference type="InterPro" id="IPR036412">
    <property type="entry name" value="HAD-like_sf"/>
</dbReference>
<sequence length="324" mass="36282">MAEKKRPVMLVLDWDGTLTKKDTLHLVSAIGYERNRGANLRPWDNIVQVYISDFTKHKRRYAPAAELRKAGKRAVKMETKWLDSLKGVETRSIDRVQKAGIFKGVTNQDVHSAATSAFQDEKMQLRPGWRKLLMHQRGSAVEPLVSILSVNWSATFIRACIEAALSGSPASDATIMNSIPVYANELPLVEGLLDSCICTSTDKLAKFKEVRGRKGSNFVVYVGDSATDFNCLNAADVGICVRDDPMGSSQQELKETLDRLGFETLRLSSEAFKRVPSFVDDRANGGGKRKRVIWWVEDLDEISKFVEDIDPRHGLIQCDLDYEA</sequence>
<dbReference type="OrthoDB" id="10255128at2759"/>
<proteinExistence type="predicted"/>
<dbReference type="SUPFAM" id="SSF56784">
    <property type="entry name" value="HAD-like"/>
    <property type="match status" value="1"/>
</dbReference>
<dbReference type="AlphaFoldDB" id="A0A9P4PBH0"/>
<keyword evidence="2" id="KW-1185">Reference proteome</keyword>
<dbReference type="EMBL" id="MU001506">
    <property type="protein sequence ID" value="KAF2440852.1"/>
    <property type="molecule type" value="Genomic_DNA"/>
</dbReference>